<dbReference type="AlphaFoldDB" id="A0A2G2W2U0"/>
<evidence type="ECO:0000256" key="4">
    <source>
        <dbReference type="ARBA" id="ARBA00022821"/>
    </source>
</evidence>
<dbReference type="InterPro" id="IPR027417">
    <property type="entry name" value="P-loop_NTPase"/>
</dbReference>
<dbReference type="Gene3D" id="3.40.50.300">
    <property type="entry name" value="P-loop containing nucleotide triphosphate hydrolases"/>
    <property type="match status" value="1"/>
</dbReference>
<reference evidence="9" key="2">
    <citation type="journal article" date="2017" name="J. Anim. Genet.">
        <title>Multiple reference genome sequences of hot pepper reveal the massive evolution of plant disease resistance genes by retroduplication.</title>
        <authorList>
            <person name="Kim S."/>
            <person name="Park J."/>
            <person name="Yeom S.-I."/>
            <person name="Kim Y.-M."/>
            <person name="Seo E."/>
            <person name="Kim K.-T."/>
            <person name="Kim M.-S."/>
            <person name="Lee J.M."/>
            <person name="Cheong K."/>
            <person name="Shin H.-S."/>
            <person name="Kim S.-B."/>
            <person name="Han K."/>
            <person name="Lee J."/>
            <person name="Park M."/>
            <person name="Lee H.-A."/>
            <person name="Lee H.-Y."/>
            <person name="Lee Y."/>
            <person name="Oh S."/>
            <person name="Lee J.H."/>
            <person name="Choi E."/>
            <person name="Choi E."/>
            <person name="Lee S.E."/>
            <person name="Jeon J."/>
            <person name="Kim H."/>
            <person name="Choi G."/>
            <person name="Song H."/>
            <person name="Lee J."/>
            <person name="Lee S.-C."/>
            <person name="Kwon J.-K."/>
            <person name="Lee H.-Y."/>
            <person name="Koo N."/>
            <person name="Hong Y."/>
            <person name="Kim R.W."/>
            <person name="Kang W.-H."/>
            <person name="Huh J.H."/>
            <person name="Kang B.-C."/>
            <person name="Yang T.-J."/>
            <person name="Lee Y.-H."/>
            <person name="Bennetzen J.L."/>
            <person name="Choi D."/>
        </authorList>
    </citation>
    <scope>NUCLEOTIDE SEQUENCE [LARGE SCALE GENOMIC DNA]</scope>
    <source>
        <strain evidence="9">cv. PBC81</strain>
    </source>
</reference>
<evidence type="ECO:0000256" key="3">
    <source>
        <dbReference type="ARBA" id="ARBA00022741"/>
    </source>
</evidence>
<evidence type="ECO:0000256" key="1">
    <source>
        <dbReference type="ARBA" id="ARBA00008894"/>
    </source>
</evidence>
<evidence type="ECO:0000313" key="9">
    <source>
        <dbReference type="Proteomes" id="UP000224567"/>
    </source>
</evidence>
<evidence type="ECO:0000256" key="5">
    <source>
        <dbReference type="ARBA" id="ARBA00022840"/>
    </source>
</evidence>
<accession>A0A2G2W2U0</accession>
<reference evidence="8 9" key="1">
    <citation type="journal article" date="2017" name="Genome Biol.">
        <title>New reference genome sequences of hot pepper reveal the massive evolution of plant disease-resistance genes by retroduplication.</title>
        <authorList>
            <person name="Kim S."/>
            <person name="Park J."/>
            <person name="Yeom S.I."/>
            <person name="Kim Y.M."/>
            <person name="Seo E."/>
            <person name="Kim K.T."/>
            <person name="Kim M.S."/>
            <person name="Lee J.M."/>
            <person name="Cheong K."/>
            <person name="Shin H.S."/>
            <person name="Kim S.B."/>
            <person name="Han K."/>
            <person name="Lee J."/>
            <person name="Park M."/>
            <person name="Lee H.A."/>
            <person name="Lee H.Y."/>
            <person name="Lee Y."/>
            <person name="Oh S."/>
            <person name="Lee J.H."/>
            <person name="Choi E."/>
            <person name="Choi E."/>
            <person name="Lee S.E."/>
            <person name="Jeon J."/>
            <person name="Kim H."/>
            <person name="Choi G."/>
            <person name="Song H."/>
            <person name="Lee J."/>
            <person name="Lee S.C."/>
            <person name="Kwon J.K."/>
            <person name="Lee H.Y."/>
            <person name="Koo N."/>
            <person name="Hong Y."/>
            <person name="Kim R.W."/>
            <person name="Kang W.H."/>
            <person name="Huh J.H."/>
            <person name="Kang B.C."/>
            <person name="Yang T.J."/>
            <person name="Lee Y.H."/>
            <person name="Bennetzen J.L."/>
            <person name="Choi D."/>
        </authorList>
    </citation>
    <scope>NUCLEOTIDE SEQUENCE [LARGE SCALE GENOMIC DNA]</scope>
    <source>
        <strain evidence="9">cv. PBC81</strain>
    </source>
</reference>
<dbReference type="InterPro" id="IPR042197">
    <property type="entry name" value="Apaf_helical"/>
</dbReference>
<dbReference type="PRINTS" id="PR00364">
    <property type="entry name" value="DISEASERSIST"/>
</dbReference>
<dbReference type="FunFam" id="3.40.50.300:FF:001091">
    <property type="entry name" value="Probable disease resistance protein At1g61300"/>
    <property type="match status" value="1"/>
</dbReference>
<keyword evidence="3" id="KW-0547">Nucleotide-binding</keyword>
<keyword evidence="5" id="KW-0067">ATP-binding</keyword>
<feature type="coiled-coil region" evidence="6">
    <location>
        <begin position="31"/>
        <end position="100"/>
    </location>
</feature>
<gene>
    <name evidence="8" type="ORF">CQW23_18392</name>
</gene>
<dbReference type="Proteomes" id="UP000224567">
    <property type="component" value="Unassembled WGS sequence"/>
</dbReference>
<dbReference type="PANTHER" id="PTHR33463:SF218">
    <property type="entry name" value="DISEASE RESISTANCE PROTEIN RPS2-LIKE"/>
    <property type="match status" value="1"/>
</dbReference>
<evidence type="ECO:0000259" key="7">
    <source>
        <dbReference type="Pfam" id="PF00931"/>
    </source>
</evidence>
<dbReference type="FunFam" id="1.10.8.430:FF:000003">
    <property type="entry name" value="Probable disease resistance protein At5g66910"/>
    <property type="match status" value="1"/>
</dbReference>
<evidence type="ECO:0000256" key="2">
    <source>
        <dbReference type="ARBA" id="ARBA00022614"/>
    </source>
</evidence>
<keyword evidence="2" id="KW-0433">Leucine-rich repeat</keyword>
<comment type="similarity">
    <text evidence="1">Belongs to the disease resistance NB-LRR family.</text>
</comment>
<proteinExistence type="inferred from homology"/>
<evidence type="ECO:0000313" key="8">
    <source>
        <dbReference type="EMBL" id="PHT39538.1"/>
    </source>
</evidence>
<dbReference type="Pfam" id="PF00931">
    <property type="entry name" value="NB-ARC"/>
    <property type="match status" value="1"/>
</dbReference>
<sequence>MAAPPNLGEGGIIVEVGKFASKCIYPKIENIVRFSSNIDNLRDEMKELTKLRDDIKGKVEGAEGEGYKPKPDVIKWIEDVHELEKEWETMQERIAAAKALAFKSCPKCSLRSEVSTQAKNIRDQQCRLIKVGENFGSNLVIENYQVCIIGVWGNGGVGKTTLVKNLNNELLKNVPSSKLSFGVVIWVTVPKPPIDVRMIQAQIASRLSLTVDDEAGEESIASKIYERLEKETSFLLILDDVWEAINLDDVGVPQPEYPARSKVIITSRFLDVCKQMRTDVEMKVYTLDEDESWQLLAKNVGNIVYQEQIHPLAKKIARECDGLPLAITVIGSSMRGKTRVEFWKDALDSLRRSEPYNKNVKDKVYSVIKWSYDTLESRDIQSCFCIARCIQQLFR</sequence>
<keyword evidence="4" id="KW-0611">Plant defense</keyword>
<dbReference type="InterPro" id="IPR050905">
    <property type="entry name" value="Plant_NBS-LRR"/>
</dbReference>
<keyword evidence="9" id="KW-1185">Reference proteome</keyword>
<evidence type="ECO:0000256" key="6">
    <source>
        <dbReference type="SAM" id="Coils"/>
    </source>
</evidence>
<organism evidence="8 9">
    <name type="scientific">Capsicum baccatum</name>
    <name type="common">Peruvian pepper</name>
    <dbReference type="NCBI Taxonomy" id="33114"/>
    <lineage>
        <taxon>Eukaryota</taxon>
        <taxon>Viridiplantae</taxon>
        <taxon>Streptophyta</taxon>
        <taxon>Embryophyta</taxon>
        <taxon>Tracheophyta</taxon>
        <taxon>Spermatophyta</taxon>
        <taxon>Magnoliopsida</taxon>
        <taxon>eudicotyledons</taxon>
        <taxon>Gunneridae</taxon>
        <taxon>Pentapetalae</taxon>
        <taxon>asterids</taxon>
        <taxon>lamiids</taxon>
        <taxon>Solanales</taxon>
        <taxon>Solanaceae</taxon>
        <taxon>Solanoideae</taxon>
        <taxon>Capsiceae</taxon>
        <taxon>Capsicum</taxon>
    </lineage>
</organism>
<feature type="domain" description="NB-ARC" evidence="7">
    <location>
        <begin position="142"/>
        <end position="301"/>
    </location>
</feature>
<name>A0A2G2W2U0_CAPBA</name>
<comment type="caution">
    <text evidence="8">The sequence shown here is derived from an EMBL/GenBank/DDBJ whole genome shotgun (WGS) entry which is preliminary data.</text>
</comment>
<dbReference type="SUPFAM" id="SSF52540">
    <property type="entry name" value="P-loop containing nucleoside triphosphate hydrolases"/>
    <property type="match status" value="1"/>
</dbReference>
<keyword evidence="6" id="KW-0175">Coiled coil</keyword>
<dbReference type="Gene3D" id="1.10.8.430">
    <property type="entry name" value="Helical domain of apoptotic protease-activating factors"/>
    <property type="match status" value="1"/>
</dbReference>
<dbReference type="GO" id="GO:0006952">
    <property type="term" value="P:defense response"/>
    <property type="evidence" value="ECO:0007669"/>
    <property type="project" value="UniProtKB-KW"/>
</dbReference>
<dbReference type="PANTHER" id="PTHR33463">
    <property type="entry name" value="NB-ARC DOMAIN-CONTAINING PROTEIN-RELATED"/>
    <property type="match status" value="1"/>
</dbReference>
<protein>
    <recommendedName>
        <fullName evidence="7">NB-ARC domain-containing protein</fullName>
    </recommendedName>
</protein>
<dbReference type="InterPro" id="IPR002182">
    <property type="entry name" value="NB-ARC"/>
</dbReference>
<dbReference type="OrthoDB" id="1937853at2759"/>
<dbReference type="EMBL" id="MLFT02000008">
    <property type="protein sequence ID" value="PHT39538.1"/>
    <property type="molecule type" value="Genomic_DNA"/>
</dbReference>
<dbReference type="GO" id="GO:0043531">
    <property type="term" value="F:ADP binding"/>
    <property type="evidence" value="ECO:0007669"/>
    <property type="project" value="InterPro"/>
</dbReference>
<dbReference type="GO" id="GO:0005524">
    <property type="term" value="F:ATP binding"/>
    <property type="evidence" value="ECO:0007669"/>
    <property type="project" value="UniProtKB-KW"/>
</dbReference>